<dbReference type="GO" id="GO:0051391">
    <property type="term" value="P:tRNA acetylation"/>
    <property type="evidence" value="ECO:0007669"/>
    <property type="project" value="UniProtKB-UniRule"/>
</dbReference>
<evidence type="ECO:0000259" key="15">
    <source>
        <dbReference type="Pfam" id="PF13725"/>
    </source>
</evidence>
<dbReference type="EC" id="2.3.1.-" evidence="10"/>
<dbReference type="GO" id="GO:1904812">
    <property type="term" value="P:rRNA acetylation involved in maturation of SSU-rRNA"/>
    <property type="evidence" value="ECO:0007669"/>
    <property type="project" value="InterPro"/>
</dbReference>
<keyword evidence="8 10" id="KW-0012">Acyltransferase</keyword>
<evidence type="ECO:0000259" key="13">
    <source>
        <dbReference type="Pfam" id="PF08351"/>
    </source>
</evidence>
<feature type="binding site" evidence="10">
    <location>
        <position position="719"/>
    </location>
    <ligand>
        <name>acetyl-CoA</name>
        <dbReference type="ChEBI" id="CHEBI:57288"/>
    </ligand>
</feature>
<dbReference type="GO" id="GO:0000049">
    <property type="term" value="F:tRNA binding"/>
    <property type="evidence" value="ECO:0007669"/>
    <property type="project" value="TreeGrafter"/>
</dbReference>
<dbReference type="Pfam" id="PF05127">
    <property type="entry name" value="NAT10_TcmA_helicase"/>
    <property type="match status" value="1"/>
</dbReference>
<feature type="domain" description="TmcA/NAT10 N-terminal" evidence="13">
    <location>
        <begin position="9"/>
        <end position="191"/>
    </location>
</feature>
<dbReference type="Proteomes" id="UP001487740">
    <property type="component" value="Unassembled WGS sequence"/>
</dbReference>
<keyword evidence="5 10" id="KW-0547">Nucleotide-binding</keyword>
<dbReference type="InterPro" id="IPR000182">
    <property type="entry name" value="GNAT_dom"/>
</dbReference>
<feature type="domain" description="TcmA/NAT10 helicase" evidence="12">
    <location>
        <begin position="282"/>
        <end position="486"/>
    </location>
</feature>
<keyword evidence="2 10" id="KW-0698">rRNA processing</keyword>
<proteinExistence type="inferred from homology"/>
<feature type="binding site" evidence="10">
    <location>
        <position position="468"/>
    </location>
    <ligand>
        <name>ATP</name>
        <dbReference type="ChEBI" id="CHEBI:30616"/>
    </ligand>
</feature>
<evidence type="ECO:0000256" key="11">
    <source>
        <dbReference type="SAM" id="MobiDB-lite"/>
    </source>
</evidence>
<reference evidence="16 17" key="1">
    <citation type="submission" date="2023-03" db="EMBL/GenBank/DDBJ databases">
        <title>High-quality genome of Scylla paramamosain provides insights in environmental adaptation.</title>
        <authorList>
            <person name="Zhang L."/>
        </authorList>
    </citation>
    <scope>NUCLEOTIDE SEQUENCE [LARGE SCALE GENOMIC DNA]</scope>
    <source>
        <strain evidence="16">LZ_2023a</strain>
        <tissue evidence="16">Muscle</tissue>
    </source>
</reference>
<dbReference type="InterPro" id="IPR013562">
    <property type="entry name" value="TmcA/NAT10_N"/>
</dbReference>
<dbReference type="InterPro" id="IPR007807">
    <property type="entry name" value="TcmA/NAT10_helicase"/>
</dbReference>
<comment type="function">
    <text evidence="10">RNA cytidine acetyltransferase with specificity toward both 18S rRNA and tRNAs. Catalyzes the formation of N(4)-acetylcytidine (ac4C) in 18S rRNA. Required for early nucleolar cleavages of precursor rRNA at sites A0, A1 and A2 during 18S rRNA synthesis. Catalyzes the formation of ac4C in serine and leucine tRNAs. Requires a tRNA-binding adapter protein for full tRNA acetyltransferase activity but not for 18S rRNA acetylation.</text>
</comment>
<protein>
    <recommendedName>
        <fullName evidence="9 10">RNA cytidine acetyltransferase</fullName>
        <ecNumber evidence="10">2.3.1.-</ecNumber>
    </recommendedName>
    <alternativeName>
        <fullName evidence="10">18S rRNA cytosine acetyltransferase</fullName>
    </alternativeName>
</protein>
<keyword evidence="17" id="KW-1185">Reference proteome</keyword>
<comment type="catalytic activity">
    <reaction evidence="10">
        <text>a cytidine in 18S rRNA + acetyl-CoA + ATP + H2O = an N(4)-acetylcytidine in 18S rRNA + ADP + phosphate + CoA + H(+)</text>
        <dbReference type="Rhea" id="RHEA:51424"/>
        <dbReference type="Rhea" id="RHEA-COMP:13575"/>
        <dbReference type="Rhea" id="RHEA-COMP:13576"/>
        <dbReference type="ChEBI" id="CHEBI:15377"/>
        <dbReference type="ChEBI" id="CHEBI:15378"/>
        <dbReference type="ChEBI" id="CHEBI:30616"/>
        <dbReference type="ChEBI" id="CHEBI:43474"/>
        <dbReference type="ChEBI" id="CHEBI:57287"/>
        <dbReference type="ChEBI" id="CHEBI:57288"/>
        <dbReference type="ChEBI" id="CHEBI:74900"/>
        <dbReference type="ChEBI" id="CHEBI:82748"/>
        <dbReference type="ChEBI" id="CHEBI:456216"/>
    </reaction>
</comment>
<feature type="region of interest" description="Disordered" evidence="11">
    <location>
        <begin position="662"/>
        <end position="682"/>
    </location>
</feature>
<evidence type="ECO:0000256" key="10">
    <source>
        <dbReference type="HAMAP-Rule" id="MF_03211"/>
    </source>
</evidence>
<dbReference type="HAMAP" id="MF_03211">
    <property type="entry name" value="RNA_acetyltr_Nat10"/>
    <property type="match status" value="1"/>
</dbReference>
<evidence type="ECO:0000256" key="2">
    <source>
        <dbReference type="ARBA" id="ARBA00022552"/>
    </source>
</evidence>
<comment type="caution">
    <text evidence="16">The sequence shown here is derived from an EMBL/GenBank/DDBJ whole genome shotgun (WGS) entry which is preliminary data.</text>
</comment>
<dbReference type="FunFam" id="3.40.50.300:FF:002218">
    <property type="entry name" value="tRNA(Met) cytidine acetyltransferase TmcA"/>
    <property type="match status" value="1"/>
</dbReference>
<dbReference type="PANTHER" id="PTHR10925:SF5">
    <property type="entry name" value="RNA CYTIDINE ACETYLTRANSFERASE"/>
    <property type="match status" value="1"/>
</dbReference>
<dbReference type="InterPro" id="IPR027992">
    <property type="entry name" value="tRNA_bind_dom"/>
</dbReference>
<dbReference type="Gene3D" id="3.40.50.300">
    <property type="entry name" value="P-loop containing nucleotide triphosphate hydrolases"/>
    <property type="match status" value="1"/>
</dbReference>
<sequence>MEKVAVDPRVKNLVERCVRLRHRSLLSVLGQTARNQVMILHHLLTKASGERHSVLWCHKKDSDIPRHSRKHLKKLEKKISSGKCDISKENAFDLFLLSTPVRYCAFQDSHKLLGNTFGMCVIQDFEGLTPNILCRVVETVSGGGLVVFLTPEVQSLRQLFSVSMDVHSRLKTYSHPKVTPLFNERFVLSLGWCKSCLVLNDQLQVTSELPALNRPTAPPDTLSLRGAEASQAKLKELRTSLEDADKPLPQLVSCCRTFDQAQALLKMIDLITEKSVQGTVAVTAGRGRGKSAALGLATAAAIHVGLNNIFVTSPTPENLGTFFEFVFKGFDALEYEEQNDYEIIQSTSAEFGDAVVRINVFRDYRQTVQYISPGDAGKLSHAELVVVDEAAAIPLPQVKALIGSCNAIMSSTINGYEGTGRSLSLKLLQQLRVQAGQAGTAVVASTNTVDAAPTRRSLHEVTLEESVRYAPHDPVEAWLHQLLCLDATSVVPSSTTCPPPHTCQLYYVNREVLFSGHSESEAFLQQMVALLVASHYRNSPDDLQVLCDAPAHHLFVLLPPLPPGSTATLPTVLAVIQVCLEGGIPASVSKATRSRGERPSGDLVPWLLSAQFLQPDLTQLKGVRVVRVATHPDYQSMGYGSRAISLLSDYYGGKHLALDDSAVTLPQPTQDPTTDKDSIVPRQSSEPLLSALGERPPEAVDYLGVSYGVTLPLLKFWCRAGYVPLYISQVANKVTGEHSCVMVHMLSSPEETSDSETAPSWLQDASSEFLRRFLSLLGGPLSDLHPMLSLAVIQAHAKTVPWRAIEWEELKTLVNGHDLLRLEKYSKNLADRHLITDILPHISSLFFSHRFSALHLSPIQSALMVGLGLQLKNFDEVSQLLDLPVESVLGQFNRAMRRVLKTMATLQEEALTKHLPKTTKKLAEFVPVSISLDQDLEEAAEDYKEKEKRQKLQPQANELLGDISKFAIKSDEAAWQAALKGGPNTVISVKSNKRPATITEKELEMELEEPKQKKGKKISHILLILSSSYFQQPPELWAVLVSLSTTGVNYRLHCASGTVWQAETRSKDMGSRTLVLAGRGSAELSFRSSKMK</sequence>
<evidence type="ECO:0000259" key="14">
    <source>
        <dbReference type="Pfam" id="PF13718"/>
    </source>
</evidence>
<dbReference type="GO" id="GO:0005730">
    <property type="term" value="C:nucleolus"/>
    <property type="evidence" value="ECO:0007669"/>
    <property type="project" value="UniProtKB-SubCell"/>
</dbReference>
<evidence type="ECO:0000256" key="3">
    <source>
        <dbReference type="ARBA" id="ARBA00022679"/>
    </source>
</evidence>
<name>A0AAW0V0Y1_SCYPA</name>
<dbReference type="GO" id="GO:0005524">
    <property type="term" value="F:ATP binding"/>
    <property type="evidence" value="ECO:0007669"/>
    <property type="project" value="UniProtKB-UniRule"/>
</dbReference>
<keyword evidence="6 10" id="KW-0067">ATP-binding</keyword>
<feature type="binding site" evidence="10">
    <location>
        <begin position="287"/>
        <end position="296"/>
    </location>
    <ligand>
        <name>ATP</name>
        <dbReference type="ChEBI" id="CHEBI:30616"/>
    </ligand>
</feature>
<dbReference type="PANTHER" id="PTHR10925">
    <property type="entry name" value="N-ACETYLTRANSFERASE 10"/>
    <property type="match status" value="1"/>
</dbReference>
<feature type="binding site" evidence="10">
    <location>
        <begin position="628"/>
        <end position="630"/>
    </location>
    <ligand>
        <name>acetyl-CoA</name>
        <dbReference type="ChEBI" id="CHEBI:57288"/>
    </ligand>
</feature>
<feature type="domain" description="N-acetyltransferase" evidence="14">
    <location>
        <begin position="526"/>
        <end position="746"/>
    </location>
</feature>
<dbReference type="GO" id="GO:1990883">
    <property type="term" value="F:18S rRNA cytidine N-acetyltransferase activity"/>
    <property type="evidence" value="ECO:0007669"/>
    <property type="project" value="TreeGrafter"/>
</dbReference>
<evidence type="ECO:0000313" key="17">
    <source>
        <dbReference type="Proteomes" id="UP001487740"/>
    </source>
</evidence>
<dbReference type="Pfam" id="PF13718">
    <property type="entry name" value="GNAT_acetyltr_2"/>
    <property type="match status" value="1"/>
</dbReference>
<comment type="catalytic activity">
    <reaction evidence="10">
        <text>a cytidine in tRNA + acetyl-CoA + ATP + H2O = an N(4)-acetylcytidine in tRNA + ADP + phosphate + CoA + H(+)</text>
        <dbReference type="Rhea" id="RHEA:53876"/>
        <dbReference type="Rhea" id="RHEA-COMP:13670"/>
        <dbReference type="Rhea" id="RHEA-COMP:13671"/>
        <dbReference type="ChEBI" id="CHEBI:15377"/>
        <dbReference type="ChEBI" id="CHEBI:15378"/>
        <dbReference type="ChEBI" id="CHEBI:30616"/>
        <dbReference type="ChEBI" id="CHEBI:43474"/>
        <dbReference type="ChEBI" id="CHEBI:57287"/>
        <dbReference type="ChEBI" id="CHEBI:57288"/>
        <dbReference type="ChEBI" id="CHEBI:74900"/>
        <dbReference type="ChEBI" id="CHEBI:82748"/>
        <dbReference type="ChEBI" id="CHEBI:456216"/>
    </reaction>
</comment>
<evidence type="ECO:0000256" key="6">
    <source>
        <dbReference type="ARBA" id="ARBA00022840"/>
    </source>
</evidence>
<organism evidence="16 17">
    <name type="scientific">Scylla paramamosain</name>
    <name type="common">Mud crab</name>
    <dbReference type="NCBI Taxonomy" id="85552"/>
    <lineage>
        <taxon>Eukaryota</taxon>
        <taxon>Metazoa</taxon>
        <taxon>Ecdysozoa</taxon>
        <taxon>Arthropoda</taxon>
        <taxon>Crustacea</taxon>
        <taxon>Multicrustacea</taxon>
        <taxon>Malacostraca</taxon>
        <taxon>Eumalacostraca</taxon>
        <taxon>Eucarida</taxon>
        <taxon>Decapoda</taxon>
        <taxon>Pleocyemata</taxon>
        <taxon>Brachyura</taxon>
        <taxon>Eubrachyura</taxon>
        <taxon>Portunoidea</taxon>
        <taxon>Portunidae</taxon>
        <taxon>Portuninae</taxon>
        <taxon>Scylla</taxon>
    </lineage>
</organism>
<evidence type="ECO:0000256" key="9">
    <source>
        <dbReference type="ARBA" id="ARBA00068357"/>
    </source>
</evidence>
<gene>
    <name evidence="16" type="ORF">O3P69_007013</name>
</gene>
<dbReference type="EMBL" id="JARAKH010000002">
    <property type="protein sequence ID" value="KAK8406002.1"/>
    <property type="molecule type" value="Genomic_DNA"/>
</dbReference>
<dbReference type="Gene3D" id="3.40.630.30">
    <property type="match status" value="1"/>
</dbReference>
<accession>A0AAW0V0Y1</accession>
<keyword evidence="4 10" id="KW-0819">tRNA processing</keyword>
<dbReference type="InterPro" id="IPR033688">
    <property type="entry name" value="NAT10"/>
</dbReference>
<dbReference type="InterPro" id="IPR032672">
    <property type="entry name" value="TmcA/NAT10/Kre33"/>
</dbReference>
<evidence type="ECO:0000256" key="7">
    <source>
        <dbReference type="ARBA" id="ARBA00023242"/>
    </source>
</evidence>
<dbReference type="InterPro" id="IPR027417">
    <property type="entry name" value="P-loop_NTPase"/>
</dbReference>
<keyword evidence="7 10" id="KW-0539">Nucleus</keyword>
<evidence type="ECO:0000313" key="16">
    <source>
        <dbReference type="EMBL" id="KAK8406002.1"/>
    </source>
</evidence>
<evidence type="ECO:0000256" key="8">
    <source>
        <dbReference type="ARBA" id="ARBA00023315"/>
    </source>
</evidence>
<evidence type="ECO:0000259" key="12">
    <source>
        <dbReference type="Pfam" id="PF05127"/>
    </source>
</evidence>
<dbReference type="AlphaFoldDB" id="A0AAW0V0Y1"/>
<dbReference type="Pfam" id="PF08351">
    <property type="entry name" value="TmcA_N"/>
    <property type="match status" value="1"/>
</dbReference>
<dbReference type="GO" id="GO:0030686">
    <property type="term" value="C:90S preribosome"/>
    <property type="evidence" value="ECO:0007669"/>
    <property type="project" value="TreeGrafter"/>
</dbReference>
<feature type="binding site" evidence="10">
    <location>
        <begin position="635"/>
        <end position="641"/>
    </location>
    <ligand>
        <name>acetyl-CoA</name>
        <dbReference type="ChEBI" id="CHEBI:57288"/>
    </ligand>
</feature>
<comment type="subcellular location">
    <subcellularLocation>
        <location evidence="1 10">Nucleus</location>
        <location evidence="1 10">Nucleolus</location>
    </subcellularLocation>
</comment>
<dbReference type="Gene3D" id="3.40.50.11040">
    <property type="match status" value="1"/>
</dbReference>
<evidence type="ECO:0000256" key="5">
    <source>
        <dbReference type="ARBA" id="ARBA00022741"/>
    </source>
</evidence>
<feature type="domain" description="Possible tRNA binding" evidence="15">
    <location>
        <begin position="761"/>
        <end position="978"/>
    </location>
</feature>
<evidence type="ECO:0000256" key="4">
    <source>
        <dbReference type="ARBA" id="ARBA00022694"/>
    </source>
</evidence>
<dbReference type="Pfam" id="PF13725">
    <property type="entry name" value="tRNA_bind_2"/>
    <property type="match status" value="1"/>
</dbReference>
<keyword evidence="3 10" id="KW-0808">Transferase</keyword>
<evidence type="ECO:0000256" key="1">
    <source>
        <dbReference type="ARBA" id="ARBA00004604"/>
    </source>
</evidence>
<comment type="similarity">
    <text evidence="10">Belongs to the RNA cytidine acetyltransferase family. NAT10 subfamily.</text>
</comment>